<reference evidence="6" key="1">
    <citation type="submission" date="2012-12" db="EMBL/GenBank/DDBJ databases">
        <authorList>
            <person name="Hellsten U."/>
            <person name="Grimwood J."/>
            <person name="Chapman J.A."/>
            <person name="Shapiro H."/>
            <person name="Aerts A."/>
            <person name="Otillar R.P."/>
            <person name="Terry A.Y."/>
            <person name="Boore J.L."/>
            <person name="Simakov O."/>
            <person name="Marletaz F."/>
            <person name="Cho S.-J."/>
            <person name="Edsinger-Gonzales E."/>
            <person name="Havlak P."/>
            <person name="Kuo D.-H."/>
            <person name="Larsson T."/>
            <person name="Lv J."/>
            <person name="Arendt D."/>
            <person name="Savage R."/>
            <person name="Osoegawa K."/>
            <person name="de Jong P."/>
            <person name="Lindberg D.R."/>
            <person name="Seaver E.C."/>
            <person name="Weisblat D.A."/>
            <person name="Putnam N.H."/>
            <person name="Grigoriev I.V."/>
            <person name="Rokhsar D.S."/>
        </authorList>
    </citation>
    <scope>NUCLEOTIDE SEQUENCE</scope>
    <source>
        <strain evidence="6">I ESC-2004</strain>
    </source>
</reference>
<dbReference type="PRINTS" id="PR00014">
    <property type="entry name" value="FNTYPEIII"/>
</dbReference>
<dbReference type="FunFam" id="2.60.40.10:FF:000056">
    <property type="entry name" value="twitchin isoform X4"/>
    <property type="match status" value="1"/>
</dbReference>
<dbReference type="AlphaFoldDB" id="R7TQ50"/>
<proteinExistence type="predicted"/>
<reference evidence="5" key="3">
    <citation type="submission" date="2015-06" db="UniProtKB">
        <authorList>
            <consortium name="EnsemblMetazoa"/>
        </authorList>
    </citation>
    <scope>IDENTIFICATION</scope>
</reference>
<evidence type="ECO:0000313" key="6">
    <source>
        <dbReference type="Proteomes" id="UP000014760"/>
    </source>
</evidence>
<dbReference type="Pfam" id="PF00041">
    <property type="entry name" value="fn3"/>
    <property type="match status" value="2"/>
</dbReference>
<dbReference type="HOGENOM" id="CLU_1528865_0_0_1"/>
<accession>R7TQ50</accession>
<dbReference type="OrthoDB" id="504170at2759"/>
<feature type="compositionally biased region" description="Polar residues" evidence="2">
    <location>
        <begin position="55"/>
        <end position="67"/>
    </location>
</feature>
<dbReference type="PROSITE" id="PS50853">
    <property type="entry name" value="FN3"/>
    <property type="match status" value="2"/>
</dbReference>
<evidence type="ECO:0000259" key="3">
    <source>
        <dbReference type="PROSITE" id="PS50853"/>
    </source>
</evidence>
<sequence length="160" mass="18077">DGGTPILGYFVERRNTSSSRWYRVTPNLLTGTSYHSTDLVDGNKYEFRVVSENKVGQSQPSMPSTQVLAKDPWDKPSRPSELEITEISRRSCRLSWRPPTDDGGDSIVGYVIEYKIAGTFKWIRANDLEKVIDSSYKVSGLQEDFEYEFRVAAENRGGIG</sequence>
<feature type="domain" description="Fibronectin type-III" evidence="3">
    <location>
        <begin position="1"/>
        <end position="72"/>
    </location>
</feature>
<feature type="non-terminal residue" evidence="4">
    <location>
        <position position="1"/>
    </location>
</feature>
<dbReference type="OMA" id="CEGNSAW"/>
<dbReference type="EMBL" id="AMQN01011565">
    <property type="status" value="NOT_ANNOTATED_CDS"/>
    <property type="molecule type" value="Genomic_DNA"/>
</dbReference>
<dbReference type="InterPro" id="IPR003961">
    <property type="entry name" value="FN3_dom"/>
</dbReference>
<evidence type="ECO:0000256" key="1">
    <source>
        <dbReference type="ARBA" id="ARBA00023319"/>
    </source>
</evidence>
<dbReference type="SUPFAM" id="SSF49265">
    <property type="entry name" value="Fibronectin type III"/>
    <property type="match status" value="1"/>
</dbReference>
<dbReference type="PANTHER" id="PTHR14340:SF9">
    <property type="entry name" value="FIBRONECTIN TYPE-III DOMAIN-CONTAINING PROTEIN"/>
    <property type="match status" value="1"/>
</dbReference>
<dbReference type="InterPro" id="IPR013783">
    <property type="entry name" value="Ig-like_fold"/>
</dbReference>
<dbReference type="Gene3D" id="2.60.40.10">
    <property type="entry name" value="Immunoglobulins"/>
    <property type="match status" value="2"/>
</dbReference>
<evidence type="ECO:0000256" key="2">
    <source>
        <dbReference type="SAM" id="MobiDB-lite"/>
    </source>
</evidence>
<protein>
    <recommendedName>
        <fullName evidence="3">Fibronectin type-III domain-containing protein</fullName>
    </recommendedName>
</protein>
<keyword evidence="6" id="KW-1185">Reference proteome</keyword>
<keyword evidence="1" id="KW-0393">Immunoglobulin domain</keyword>
<organism evidence="4">
    <name type="scientific">Capitella teleta</name>
    <name type="common">Polychaete worm</name>
    <dbReference type="NCBI Taxonomy" id="283909"/>
    <lineage>
        <taxon>Eukaryota</taxon>
        <taxon>Metazoa</taxon>
        <taxon>Spiralia</taxon>
        <taxon>Lophotrochozoa</taxon>
        <taxon>Annelida</taxon>
        <taxon>Polychaeta</taxon>
        <taxon>Sedentaria</taxon>
        <taxon>Scolecida</taxon>
        <taxon>Capitellidae</taxon>
        <taxon>Capitella</taxon>
    </lineage>
</organism>
<dbReference type="EMBL" id="KB308943">
    <property type="protein sequence ID" value="ELT96023.1"/>
    <property type="molecule type" value="Genomic_DNA"/>
</dbReference>
<dbReference type="EnsemblMetazoa" id="CapteT39154">
    <property type="protein sequence ID" value="CapteP39154"/>
    <property type="gene ID" value="CapteG39154"/>
</dbReference>
<dbReference type="SMART" id="SM00060">
    <property type="entry name" value="FN3"/>
    <property type="match status" value="2"/>
</dbReference>
<feature type="region of interest" description="Disordered" evidence="2">
    <location>
        <begin position="55"/>
        <end position="79"/>
    </location>
</feature>
<dbReference type="PANTHER" id="PTHR14340">
    <property type="entry name" value="MICROFIBRIL-ASSOCIATED GLYCOPROTEIN 3"/>
    <property type="match status" value="1"/>
</dbReference>
<dbReference type="STRING" id="283909.R7TQ50"/>
<evidence type="ECO:0000313" key="5">
    <source>
        <dbReference type="EnsemblMetazoa" id="CapteP39154"/>
    </source>
</evidence>
<name>R7TQ50_CAPTE</name>
<evidence type="ECO:0000313" key="4">
    <source>
        <dbReference type="EMBL" id="ELT96023.1"/>
    </source>
</evidence>
<reference evidence="4 6" key="2">
    <citation type="journal article" date="2013" name="Nature">
        <title>Insights into bilaterian evolution from three spiralian genomes.</title>
        <authorList>
            <person name="Simakov O."/>
            <person name="Marletaz F."/>
            <person name="Cho S.J."/>
            <person name="Edsinger-Gonzales E."/>
            <person name="Havlak P."/>
            <person name="Hellsten U."/>
            <person name="Kuo D.H."/>
            <person name="Larsson T."/>
            <person name="Lv J."/>
            <person name="Arendt D."/>
            <person name="Savage R."/>
            <person name="Osoegawa K."/>
            <person name="de Jong P."/>
            <person name="Grimwood J."/>
            <person name="Chapman J.A."/>
            <person name="Shapiro H."/>
            <person name="Aerts A."/>
            <person name="Otillar R.P."/>
            <person name="Terry A.Y."/>
            <person name="Boore J.L."/>
            <person name="Grigoriev I.V."/>
            <person name="Lindberg D.R."/>
            <person name="Seaver E.C."/>
            <person name="Weisblat D.A."/>
            <person name="Putnam N.H."/>
            <person name="Rokhsar D.S."/>
        </authorList>
    </citation>
    <scope>NUCLEOTIDE SEQUENCE</scope>
    <source>
        <strain evidence="4 6">I ESC-2004</strain>
    </source>
</reference>
<gene>
    <name evidence="4" type="ORF">CAPTEDRAFT_39154</name>
</gene>
<feature type="domain" description="Fibronectin type-III" evidence="3">
    <location>
        <begin position="78"/>
        <end position="160"/>
    </location>
</feature>
<dbReference type="CDD" id="cd00063">
    <property type="entry name" value="FN3"/>
    <property type="match status" value="2"/>
</dbReference>
<feature type="non-terminal residue" evidence="4">
    <location>
        <position position="160"/>
    </location>
</feature>
<dbReference type="InterPro" id="IPR036116">
    <property type="entry name" value="FN3_sf"/>
</dbReference>
<dbReference type="Proteomes" id="UP000014760">
    <property type="component" value="Unassembled WGS sequence"/>
</dbReference>
<dbReference type="GO" id="GO:0030017">
    <property type="term" value="C:sarcomere"/>
    <property type="evidence" value="ECO:0007669"/>
    <property type="project" value="UniProtKB-ARBA"/>
</dbReference>